<gene>
    <name evidence="1" type="ORF">AAW51_3413</name>
</gene>
<dbReference type="EMBL" id="CP011371">
    <property type="protein sequence ID" value="AKJ30104.1"/>
    <property type="molecule type" value="Genomic_DNA"/>
</dbReference>
<evidence type="ECO:0000313" key="1">
    <source>
        <dbReference type="EMBL" id="AKJ30104.1"/>
    </source>
</evidence>
<protein>
    <submittedName>
        <fullName evidence="1">Uncharacterized protein</fullName>
    </submittedName>
</protein>
<dbReference type="KEGG" id="pbh:AAW51_3413"/>
<sequence length="153" mass="16136">MRVTDHAFSMLATISVAAPDGCGLAKQALLVPLLLLAMVPPHVYAGGSGGAWGTNRTGQTVYLYDGIYVFKNDAAGHRTDEIVSVVSFEGECGDMAALFAGKFIDCSRGVASPLAAAYYRVRFSTEHRTPAAEGPKSTSAYGVASRSAYLFFS</sequence>
<accession>A0A0G3BKX2</accession>
<dbReference type="AlphaFoldDB" id="A0A0G3BKX2"/>
<dbReference type="Proteomes" id="UP000035352">
    <property type="component" value="Chromosome"/>
</dbReference>
<reference evidence="1 2" key="1">
    <citation type="submission" date="2015-05" db="EMBL/GenBank/DDBJ databases">
        <authorList>
            <person name="Tang B."/>
            <person name="Yu Y."/>
        </authorList>
    </citation>
    <scope>NUCLEOTIDE SEQUENCE [LARGE SCALE GENOMIC DNA]</scope>
    <source>
        <strain evidence="1 2">DSM 7029</strain>
    </source>
</reference>
<keyword evidence="2" id="KW-1185">Reference proteome</keyword>
<dbReference type="STRING" id="413882.AAW51_3413"/>
<organism evidence="1 2">
    <name type="scientific">Caldimonas brevitalea</name>
    <dbReference type="NCBI Taxonomy" id="413882"/>
    <lineage>
        <taxon>Bacteria</taxon>
        <taxon>Pseudomonadati</taxon>
        <taxon>Pseudomonadota</taxon>
        <taxon>Betaproteobacteria</taxon>
        <taxon>Burkholderiales</taxon>
        <taxon>Sphaerotilaceae</taxon>
        <taxon>Caldimonas</taxon>
    </lineage>
</organism>
<proteinExistence type="predicted"/>
<name>A0A0G3BKX2_9BURK</name>
<evidence type="ECO:0000313" key="2">
    <source>
        <dbReference type="Proteomes" id="UP000035352"/>
    </source>
</evidence>